<dbReference type="Pfam" id="PF22691">
    <property type="entry name" value="Thiolase_C_1"/>
    <property type="match status" value="1"/>
</dbReference>
<sequence length="370" mass="40461">MSSSPLRDAACMAGIGTTAYGSFPDNDTYGLGAEALLAALDDCGLELADIDGLIVNRIPSYERFAEMMGISPRFCLQTDSPGRYSAVSLMLATQAIATGAAEVVALVYGNNGRSNRVFYGGGEGEWAPWGMSSPGASHAMQFQAHMARFGTRSEDLGHVSVAFRKHARLNPQAVMRKPITLEDHDSSRFICEPLRLLDYCLINDGGVAWIVTTPERAKDLRKKPVYVSGYARQDVYESTPRLDCWYPELKRIEARVYENAGIGRDEIDGLMIYDNFSPTVLFALEGLGFCGQGEAGDFVKDGTLELGRGRWPTNTSGGHLSESYMQGWALIAEAVRQLRGECGERQIPDARAIQFIAATPISSSIIFRRD</sequence>
<feature type="domain" description="Thiolase C-terminal" evidence="1">
    <location>
        <begin position="254"/>
        <end position="351"/>
    </location>
</feature>
<dbReference type="Proteomes" id="UP000192917">
    <property type="component" value="Unassembled WGS sequence"/>
</dbReference>
<proteinExistence type="predicted"/>
<dbReference type="GO" id="GO:0003988">
    <property type="term" value="F:acetyl-CoA C-acyltransferase activity"/>
    <property type="evidence" value="ECO:0007669"/>
    <property type="project" value="UniProtKB-ARBA"/>
</dbReference>
<dbReference type="AlphaFoldDB" id="A0A1Y6BY41"/>
<accession>A0A1Y6BY41</accession>
<dbReference type="Gene3D" id="3.40.47.10">
    <property type="match status" value="1"/>
</dbReference>
<dbReference type="STRING" id="560819.SAMN05428998_1129"/>
<dbReference type="PIRSF" id="PIRSF000429">
    <property type="entry name" value="Ac-CoA_Ac_transf"/>
    <property type="match status" value="1"/>
</dbReference>
<dbReference type="CDD" id="cd00829">
    <property type="entry name" value="SCP-x_thiolase"/>
    <property type="match status" value="1"/>
</dbReference>
<dbReference type="InterPro" id="IPR016039">
    <property type="entry name" value="Thiolase-like"/>
</dbReference>
<keyword evidence="3" id="KW-1185">Reference proteome</keyword>
<dbReference type="InterPro" id="IPR002155">
    <property type="entry name" value="Thiolase"/>
</dbReference>
<gene>
    <name evidence="2" type="ORF">SAMN05428998_1129</name>
</gene>
<keyword evidence="2" id="KW-0808">Transferase</keyword>
<name>A0A1Y6BY41_9PROT</name>
<evidence type="ECO:0000313" key="3">
    <source>
        <dbReference type="Proteomes" id="UP000192917"/>
    </source>
</evidence>
<evidence type="ECO:0000259" key="1">
    <source>
        <dbReference type="Pfam" id="PF22691"/>
    </source>
</evidence>
<dbReference type="InterPro" id="IPR055140">
    <property type="entry name" value="Thiolase_C_2"/>
</dbReference>
<dbReference type="PANTHER" id="PTHR42870:SF1">
    <property type="entry name" value="NON-SPECIFIC LIPID-TRANSFER PROTEIN-LIKE 2"/>
    <property type="match status" value="1"/>
</dbReference>
<protein>
    <submittedName>
        <fullName evidence="2">Acetyl-CoA acetyltransferase</fullName>
    </submittedName>
</protein>
<reference evidence="2 3" key="1">
    <citation type="submission" date="2017-04" db="EMBL/GenBank/DDBJ databases">
        <authorList>
            <person name="Afonso C.L."/>
            <person name="Miller P.J."/>
            <person name="Scott M.A."/>
            <person name="Spackman E."/>
            <person name="Goraichik I."/>
            <person name="Dimitrov K.M."/>
            <person name="Suarez D.L."/>
            <person name="Swayne D.E."/>
        </authorList>
    </citation>
    <scope>NUCLEOTIDE SEQUENCE [LARGE SCALE GENOMIC DNA]</scope>
    <source>
        <strain evidence="2 3">USBA 355</strain>
    </source>
</reference>
<dbReference type="SUPFAM" id="SSF53901">
    <property type="entry name" value="Thiolase-like"/>
    <property type="match status" value="2"/>
</dbReference>
<evidence type="ECO:0000313" key="2">
    <source>
        <dbReference type="EMBL" id="SMF35517.1"/>
    </source>
</evidence>
<dbReference type="EMBL" id="FWZX01000012">
    <property type="protein sequence ID" value="SMF35517.1"/>
    <property type="molecule type" value="Genomic_DNA"/>
</dbReference>
<dbReference type="PANTHER" id="PTHR42870">
    <property type="entry name" value="ACETYL-COA C-ACETYLTRANSFERASE"/>
    <property type="match status" value="1"/>
</dbReference>
<organism evidence="2 3">
    <name type="scientific">Tistlia consotensis USBA 355</name>
    <dbReference type="NCBI Taxonomy" id="560819"/>
    <lineage>
        <taxon>Bacteria</taxon>
        <taxon>Pseudomonadati</taxon>
        <taxon>Pseudomonadota</taxon>
        <taxon>Alphaproteobacteria</taxon>
        <taxon>Rhodospirillales</taxon>
        <taxon>Rhodovibrionaceae</taxon>
        <taxon>Tistlia</taxon>
    </lineage>
</organism>